<feature type="domain" description="FLYWCH-type" evidence="5">
    <location>
        <begin position="2"/>
        <end position="51"/>
    </location>
</feature>
<evidence type="ECO:0000256" key="2">
    <source>
        <dbReference type="ARBA" id="ARBA00022771"/>
    </source>
</evidence>
<dbReference type="AlphaFoldDB" id="A0A9N9MLS7"/>
<proteinExistence type="predicted"/>
<protein>
    <recommendedName>
        <fullName evidence="5">FLYWCH-type domain-containing protein</fullName>
    </recommendedName>
</protein>
<evidence type="ECO:0000256" key="3">
    <source>
        <dbReference type="ARBA" id="ARBA00022833"/>
    </source>
</evidence>
<evidence type="ECO:0000313" key="6">
    <source>
        <dbReference type="EMBL" id="CAG9764336.1"/>
    </source>
</evidence>
<dbReference type="Proteomes" id="UP001152799">
    <property type="component" value="Chromosome 2"/>
</dbReference>
<evidence type="ECO:0000313" key="7">
    <source>
        <dbReference type="Proteomes" id="UP001152799"/>
    </source>
</evidence>
<sequence length="92" mass="10895">MVLDQYEYKVERQTTPTNMCWCCVSKEKSKCKARIVTFHNHVVIKRSDHNHEPTFKGECPMESRKVHISYGKPRKTRTKRSNSHESDVEDIE</sequence>
<keyword evidence="3" id="KW-0862">Zinc</keyword>
<name>A0A9N9MLS7_9CUCU</name>
<evidence type="ECO:0000256" key="4">
    <source>
        <dbReference type="SAM" id="MobiDB-lite"/>
    </source>
</evidence>
<reference evidence="6" key="1">
    <citation type="submission" date="2022-01" db="EMBL/GenBank/DDBJ databases">
        <authorList>
            <person name="King R."/>
        </authorList>
    </citation>
    <scope>NUCLEOTIDE SEQUENCE</scope>
</reference>
<gene>
    <name evidence="6" type="ORF">CEUTPL_LOCUS4976</name>
</gene>
<dbReference type="EMBL" id="OU892278">
    <property type="protein sequence ID" value="CAG9764336.1"/>
    <property type="molecule type" value="Genomic_DNA"/>
</dbReference>
<dbReference type="Gene3D" id="2.20.25.240">
    <property type="match status" value="1"/>
</dbReference>
<feature type="compositionally biased region" description="Basic residues" evidence="4">
    <location>
        <begin position="72"/>
        <end position="81"/>
    </location>
</feature>
<keyword evidence="2" id="KW-0863">Zinc-finger</keyword>
<organism evidence="6 7">
    <name type="scientific">Ceutorhynchus assimilis</name>
    <name type="common">cabbage seed weevil</name>
    <dbReference type="NCBI Taxonomy" id="467358"/>
    <lineage>
        <taxon>Eukaryota</taxon>
        <taxon>Metazoa</taxon>
        <taxon>Ecdysozoa</taxon>
        <taxon>Arthropoda</taxon>
        <taxon>Hexapoda</taxon>
        <taxon>Insecta</taxon>
        <taxon>Pterygota</taxon>
        <taxon>Neoptera</taxon>
        <taxon>Endopterygota</taxon>
        <taxon>Coleoptera</taxon>
        <taxon>Polyphaga</taxon>
        <taxon>Cucujiformia</taxon>
        <taxon>Curculionidae</taxon>
        <taxon>Ceutorhynchinae</taxon>
        <taxon>Ceutorhynchus</taxon>
    </lineage>
</organism>
<evidence type="ECO:0000256" key="1">
    <source>
        <dbReference type="ARBA" id="ARBA00022723"/>
    </source>
</evidence>
<keyword evidence="7" id="KW-1185">Reference proteome</keyword>
<dbReference type="InterPro" id="IPR007588">
    <property type="entry name" value="Znf_FLYWCH"/>
</dbReference>
<keyword evidence="1" id="KW-0479">Metal-binding</keyword>
<accession>A0A9N9MLS7</accession>
<dbReference type="OrthoDB" id="7962512at2759"/>
<evidence type="ECO:0000259" key="5">
    <source>
        <dbReference type="Pfam" id="PF04500"/>
    </source>
</evidence>
<dbReference type="GO" id="GO:0008270">
    <property type="term" value="F:zinc ion binding"/>
    <property type="evidence" value="ECO:0007669"/>
    <property type="project" value="UniProtKB-KW"/>
</dbReference>
<feature type="region of interest" description="Disordered" evidence="4">
    <location>
        <begin position="67"/>
        <end position="92"/>
    </location>
</feature>
<dbReference type="Pfam" id="PF04500">
    <property type="entry name" value="FLYWCH"/>
    <property type="match status" value="1"/>
</dbReference>